<evidence type="ECO:0000256" key="6">
    <source>
        <dbReference type="SAM" id="Coils"/>
    </source>
</evidence>
<dbReference type="Pfam" id="PF10228">
    <property type="entry name" value="HPF1"/>
    <property type="match status" value="1"/>
</dbReference>
<gene>
    <name evidence="9" type="ORF">PoB_000312400</name>
</gene>
<dbReference type="GO" id="GO:0072572">
    <property type="term" value="F:poly-ADP-D-ribose binding"/>
    <property type="evidence" value="ECO:0007669"/>
    <property type="project" value="TreeGrafter"/>
</dbReference>
<dbReference type="InterPro" id="IPR019361">
    <property type="entry name" value="HPF1"/>
</dbReference>
<evidence type="ECO:0000256" key="1">
    <source>
        <dbReference type="ARBA" id="ARBA00004123"/>
    </source>
</evidence>
<sequence>MAAVVKTKTKPACKYGSKCYRRNAQHLRDYSHPEAEKQDDNSGNAMAKANSDVESNTTGKQKRTIQDFFSPSHKNTEAASKQEETPPTKKPKTSTETSPQGEGELAKGGTRESPSQEEQDESLEQEEDAEKEAPVYPDDVRQCIKETFLVEMPEDFYQFWDFCQGCNKLDPSSALRKSLGLRLGGPFDILSGRHKKVLKNKRGKYPNFLLHHRFYYDPPEFQTVLIADDDSKFHIGYFRDDPSEMPVFLASNSPGPTSSSKGKIFQYGDNIFAAVHTYATLKVKSEKGDKKKLMEQVIQSIEREAKKLQLSLERVTKSMKKREKKVNCPTFHEAGMVVPVDANDVGYRPVPESPRRIAVGTLLHASD</sequence>
<protein>
    <submittedName>
        <fullName evidence="9">Histone parylation factor 1</fullName>
    </submittedName>
</protein>
<keyword evidence="10" id="KW-1185">Reference proteome</keyword>
<organism evidence="9 10">
    <name type="scientific">Plakobranchus ocellatus</name>
    <dbReference type="NCBI Taxonomy" id="259542"/>
    <lineage>
        <taxon>Eukaryota</taxon>
        <taxon>Metazoa</taxon>
        <taxon>Spiralia</taxon>
        <taxon>Lophotrochozoa</taxon>
        <taxon>Mollusca</taxon>
        <taxon>Gastropoda</taxon>
        <taxon>Heterobranchia</taxon>
        <taxon>Euthyneura</taxon>
        <taxon>Panpulmonata</taxon>
        <taxon>Sacoglossa</taxon>
        <taxon>Placobranchoidea</taxon>
        <taxon>Plakobranchidae</taxon>
        <taxon>Plakobranchus</taxon>
    </lineage>
</organism>
<evidence type="ECO:0000259" key="8">
    <source>
        <dbReference type="Pfam" id="PF10283"/>
    </source>
</evidence>
<dbReference type="AlphaFoldDB" id="A0AAV3Y0Z3"/>
<keyword evidence="6" id="KW-0175">Coiled coil</keyword>
<dbReference type="Pfam" id="PF10283">
    <property type="entry name" value="zf-CCHH"/>
    <property type="match status" value="1"/>
</dbReference>
<keyword evidence="4" id="KW-0158">Chromosome</keyword>
<feature type="compositionally biased region" description="Acidic residues" evidence="7">
    <location>
        <begin position="115"/>
        <end position="130"/>
    </location>
</feature>
<dbReference type="GO" id="GO:0005694">
    <property type="term" value="C:chromosome"/>
    <property type="evidence" value="ECO:0007669"/>
    <property type="project" value="UniProtKB-SubCell"/>
</dbReference>
<evidence type="ECO:0000313" key="9">
    <source>
        <dbReference type="EMBL" id="GFN76618.1"/>
    </source>
</evidence>
<evidence type="ECO:0000256" key="4">
    <source>
        <dbReference type="ARBA" id="ARBA00022454"/>
    </source>
</evidence>
<accession>A0AAV3Y0Z3</accession>
<comment type="subcellular location">
    <subcellularLocation>
        <location evidence="2">Chromosome</location>
    </subcellularLocation>
    <subcellularLocation>
        <location evidence="1">Nucleus</location>
    </subcellularLocation>
</comment>
<dbReference type="GO" id="GO:0042393">
    <property type="term" value="F:histone binding"/>
    <property type="evidence" value="ECO:0007669"/>
    <property type="project" value="InterPro"/>
</dbReference>
<feature type="compositionally biased region" description="Basic and acidic residues" evidence="7">
    <location>
        <begin position="26"/>
        <end position="40"/>
    </location>
</feature>
<feature type="region of interest" description="Disordered" evidence="7">
    <location>
        <begin position="23"/>
        <end position="135"/>
    </location>
</feature>
<feature type="compositionally biased region" description="Basic and acidic residues" evidence="7">
    <location>
        <begin position="74"/>
        <end position="87"/>
    </location>
</feature>
<dbReference type="Proteomes" id="UP000735302">
    <property type="component" value="Unassembled WGS sequence"/>
</dbReference>
<dbReference type="PANTHER" id="PTHR13386:SF1">
    <property type="entry name" value="HISTONE PARYLATION FACTOR 1"/>
    <property type="match status" value="1"/>
</dbReference>
<name>A0AAV3Y0Z3_9GAST</name>
<proteinExistence type="inferred from homology"/>
<evidence type="ECO:0000256" key="2">
    <source>
        <dbReference type="ARBA" id="ARBA00004286"/>
    </source>
</evidence>
<feature type="domain" description="PBZ-type" evidence="8">
    <location>
        <begin position="10"/>
        <end position="34"/>
    </location>
</feature>
<evidence type="ECO:0000256" key="5">
    <source>
        <dbReference type="ARBA" id="ARBA00023242"/>
    </source>
</evidence>
<dbReference type="GO" id="GO:0006974">
    <property type="term" value="P:DNA damage response"/>
    <property type="evidence" value="ECO:0007669"/>
    <property type="project" value="InterPro"/>
</dbReference>
<keyword evidence="5" id="KW-0539">Nucleus</keyword>
<dbReference type="InterPro" id="IPR019406">
    <property type="entry name" value="APLF_PBZ"/>
</dbReference>
<evidence type="ECO:0000256" key="3">
    <source>
        <dbReference type="ARBA" id="ARBA00010803"/>
    </source>
</evidence>
<comment type="caution">
    <text evidence="9">The sequence shown here is derived from an EMBL/GenBank/DDBJ whole genome shotgun (WGS) entry which is preliminary data.</text>
</comment>
<reference evidence="9 10" key="1">
    <citation type="journal article" date="2021" name="Elife">
        <title>Chloroplast acquisition without the gene transfer in kleptoplastic sea slugs, Plakobranchus ocellatus.</title>
        <authorList>
            <person name="Maeda T."/>
            <person name="Takahashi S."/>
            <person name="Yoshida T."/>
            <person name="Shimamura S."/>
            <person name="Takaki Y."/>
            <person name="Nagai Y."/>
            <person name="Toyoda A."/>
            <person name="Suzuki Y."/>
            <person name="Arimoto A."/>
            <person name="Ishii H."/>
            <person name="Satoh N."/>
            <person name="Nishiyama T."/>
            <person name="Hasebe M."/>
            <person name="Maruyama T."/>
            <person name="Minagawa J."/>
            <person name="Obokata J."/>
            <person name="Shigenobu S."/>
        </authorList>
    </citation>
    <scope>NUCLEOTIDE SEQUENCE [LARGE SCALE GENOMIC DNA]</scope>
</reference>
<dbReference type="EMBL" id="BLXT01000403">
    <property type="protein sequence ID" value="GFN76618.1"/>
    <property type="molecule type" value="Genomic_DNA"/>
</dbReference>
<evidence type="ECO:0000256" key="7">
    <source>
        <dbReference type="SAM" id="MobiDB-lite"/>
    </source>
</evidence>
<feature type="coiled-coil region" evidence="6">
    <location>
        <begin position="291"/>
        <end position="325"/>
    </location>
</feature>
<dbReference type="PANTHER" id="PTHR13386">
    <property type="entry name" value="HISTONE PARYLATION FACTOR 1"/>
    <property type="match status" value="1"/>
</dbReference>
<evidence type="ECO:0000313" key="10">
    <source>
        <dbReference type="Proteomes" id="UP000735302"/>
    </source>
</evidence>
<comment type="similarity">
    <text evidence="3">Belongs to the HPF1 family.</text>
</comment>
<dbReference type="GO" id="GO:0005634">
    <property type="term" value="C:nucleus"/>
    <property type="evidence" value="ECO:0007669"/>
    <property type="project" value="UniProtKB-SubCell"/>
</dbReference>